<evidence type="ECO:0000313" key="6">
    <source>
        <dbReference type="Proteomes" id="UP001500456"/>
    </source>
</evidence>
<dbReference type="PANTHER" id="PTHR43649:SF34">
    <property type="entry name" value="ABC TRANSPORTER PERIPLASMIC-BINDING PROTEIN YCJN-RELATED"/>
    <property type="match status" value="1"/>
</dbReference>
<dbReference type="InterPro" id="IPR050490">
    <property type="entry name" value="Bact_solute-bd_prot1"/>
</dbReference>
<dbReference type="Pfam" id="PF13416">
    <property type="entry name" value="SBP_bac_8"/>
    <property type="match status" value="1"/>
</dbReference>
<feature type="region of interest" description="Disordered" evidence="4">
    <location>
        <begin position="93"/>
        <end position="114"/>
    </location>
</feature>
<dbReference type="Gene3D" id="3.40.190.10">
    <property type="entry name" value="Periplasmic binding protein-like II"/>
    <property type="match status" value="2"/>
</dbReference>
<evidence type="ECO:0000256" key="4">
    <source>
        <dbReference type="SAM" id="MobiDB-lite"/>
    </source>
</evidence>
<organism evidence="5 6">
    <name type="scientific">Streptomyces plumbiresistens</name>
    <dbReference type="NCBI Taxonomy" id="511811"/>
    <lineage>
        <taxon>Bacteria</taxon>
        <taxon>Bacillati</taxon>
        <taxon>Actinomycetota</taxon>
        <taxon>Actinomycetes</taxon>
        <taxon>Kitasatosporales</taxon>
        <taxon>Streptomycetaceae</taxon>
        <taxon>Streptomyces</taxon>
    </lineage>
</organism>
<evidence type="ECO:0000256" key="3">
    <source>
        <dbReference type="ARBA" id="ARBA00022729"/>
    </source>
</evidence>
<comment type="caution">
    <text evidence="5">The sequence shown here is derived from an EMBL/GenBank/DDBJ whole genome shotgun (WGS) entry which is preliminary data.</text>
</comment>
<sequence>MTRGGESQGVGRDGTAGLLGRGGIAWLVAGRGAGLPAGRPRTGTLRAGRGAGQRVGRGRTAGLVGRGGMTWLVAGRGVGVRAGCSRTARLPARRGAGLPAGRPRTGTLRAGRGAGQRVGRGRIVRLVGRGGVSRLTVGRLRTGPLRAGRGVCARLVALLAVVLLAAVTACTGDGAGEPAVPAADVPGDIVVASGRDVTGKNGIRQQLIDAWNRQQEKAGTGYRARLVELPGSADEQRSQLLGALQSGSAAYDVVNLDVTWVPEFAAAGLVRRLPDEVLDDDVIKSVADTARWDGKVYAVPFNSDVGLLYYRRDHLDAVGVQQTDLSAGIDRTRLQEIVRSLENKPPKGYEQGWTTQLASYEGRTVNAVEAFASSTPDLALTDADGDYAANAEQLAEGIAELRQRTDPSYTLQDAVHSDEDASLADFAAGRTAFLRHWPYAYRTLHQSFTDEQLGVAPLPGRAVLGGQNLAVTAASQRSAKAAELIGFLTGRESERCLLDAGFAATRTSAYGDDTVTCPLAAASPSPSPTGERADRMPRDDAGRPAYAHRILLPALGSAVQRPRTPMYGAFTQTFTAQLGALFGDRPPTDPQLARRLDEALRKALPD</sequence>
<dbReference type="EMBL" id="BAAAZX010000005">
    <property type="protein sequence ID" value="GAA3990466.1"/>
    <property type="molecule type" value="Genomic_DNA"/>
</dbReference>
<feature type="compositionally biased region" description="Low complexity" evidence="4">
    <location>
        <begin position="93"/>
        <end position="111"/>
    </location>
</feature>
<dbReference type="SUPFAM" id="SSF53850">
    <property type="entry name" value="Periplasmic binding protein-like II"/>
    <property type="match status" value="1"/>
</dbReference>
<feature type="compositionally biased region" description="Basic and acidic residues" evidence="4">
    <location>
        <begin position="531"/>
        <end position="540"/>
    </location>
</feature>
<keyword evidence="2" id="KW-0813">Transport</keyword>
<evidence type="ECO:0000256" key="2">
    <source>
        <dbReference type="ARBA" id="ARBA00022448"/>
    </source>
</evidence>
<evidence type="ECO:0008006" key="7">
    <source>
        <dbReference type="Google" id="ProtNLM"/>
    </source>
</evidence>
<feature type="region of interest" description="Disordered" evidence="4">
    <location>
        <begin position="520"/>
        <end position="540"/>
    </location>
</feature>
<dbReference type="InterPro" id="IPR006059">
    <property type="entry name" value="SBP"/>
</dbReference>
<evidence type="ECO:0000256" key="1">
    <source>
        <dbReference type="ARBA" id="ARBA00008520"/>
    </source>
</evidence>
<proteinExistence type="inferred from homology"/>
<name>A0ABP7QZQ4_9ACTN</name>
<reference evidence="6" key="1">
    <citation type="journal article" date="2019" name="Int. J. Syst. Evol. Microbiol.">
        <title>The Global Catalogue of Microorganisms (GCM) 10K type strain sequencing project: providing services to taxonomists for standard genome sequencing and annotation.</title>
        <authorList>
            <consortium name="The Broad Institute Genomics Platform"/>
            <consortium name="The Broad Institute Genome Sequencing Center for Infectious Disease"/>
            <person name="Wu L."/>
            <person name="Ma J."/>
        </authorList>
    </citation>
    <scope>NUCLEOTIDE SEQUENCE [LARGE SCALE GENOMIC DNA]</scope>
    <source>
        <strain evidence="6">JCM 16924</strain>
    </source>
</reference>
<keyword evidence="3" id="KW-0732">Signal</keyword>
<dbReference type="Proteomes" id="UP001500456">
    <property type="component" value="Unassembled WGS sequence"/>
</dbReference>
<gene>
    <name evidence="5" type="ORF">GCM10022232_25700</name>
</gene>
<feature type="compositionally biased region" description="Low complexity" evidence="4">
    <location>
        <begin position="34"/>
        <end position="48"/>
    </location>
</feature>
<feature type="region of interest" description="Disordered" evidence="4">
    <location>
        <begin position="33"/>
        <end position="58"/>
    </location>
</feature>
<dbReference type="PANTHER" id="PTHR43649">
    <property type="entry name" value="ARABINOSE-BINDING PROTEIN-RELATED"/>
    <property type="match status" value="1"/>
</dbReference>
<protein>
    <recommendedName>
        <fullName evidence="7">ABC transporter substrate-binding protein</fullName>
    </recommendedName>
</protein>
<comment type="similarity">
    <text evidence="1">Belongs to the bacterial solute-binding protein 1 family.</text>
</comment>
<keyword evidence="6" id="KW-1185">Reference proteome</keyword>
<accession>A0ABP7QZQ4</accession>
<evidence type="ECO:0000313" key="5">
    <source>
        <dbReference type="EMBL" id="GAA3990466.1"/>
    </source>
</evidence>